<evidence type="ECO:0000313" key="1">
    <source>
        <dbReference type="EMBL" id="BBE37182.1"/>
    </source>
</evidence>
<dbReference type="EMBL" id="AP018714">
    <property type="protein sequence ID" value="BBE37182.1"/>
    <property type="molecule type" value="Genomic_DNA"/>
</dbReference>
<proteinExistence type="predicted"/>
<reference evidence="1 2" key="1">
    <citation type="submission" date="2018-06" db="EMBL/GenBank/DDBJ databases">
        <title>Genome sequence of Enterococcus phage phiEF17H.</title>
        <authorList>
            <person name="Uchiyama J."/>
            <person name="Matsuzaki S."/>
            <person name="Nasukawa T."/>
        </authorList>
    </citation>
    <scope>NUCLEOTIDE SEQUENCE [LARGE SCALE GENOMIC DNA]</scope>
</reference>
<protein>
    <submittedName>
        <fullName evidence="1">Uncharacterized protein</fullName>
    </submittedName>
</protein>
<dbReference type="Proteomes" id="UP000258404">
    <property type="component" value="Segment"/>
</dbReference>
<gene>
    <name evidence="1" type="ORF">PHIEF17H_1130</name>
</gene>
<name>A0A2Z6FZJ8_9CAUD</name>
<sequence length="147" mass="16598">MSMPSDLGKTLKKPIAINKNPDFYELAVGGKVIYNEEVMEIAKAFSNKKTKYYLLNTRSNKQVCVPVYHVRPYDTQVEGLKLGDVLDAMHIMTTVTLRAVNKHGFVVDEDIIECLVDDIPENALIVTSEVSRIQPEDFGKVTIDYFV</sequence>
<organism evidence="1 2">
    <name type="scientific">Enterococcus phage phiEF17H</name>
    <dbReference type="NCBI Taxonomy" id="2218497"/>
    <lineage>
        <taxon>Viruses</taxon>
        <taxon>Duplodnaviria</taxon>
        <taxon>Heunggongvirae</taxon>
        <taxon>Uroviricota</taxon>
        <taxon>Caudoviricetes</taxon>
        <taxon>Herelleviridae</taxon>
        <taxon>Brockvirinae</taxon>
        <taxon>Kochikohdavirus</taxon>
        <taxon>Kochikohdavirus Ef17h</taxon>
    </lineage>
</organism>
<evidence type="ECO:0000313" key="2">
    <source>
        <dbReference type="Proteomes" id="UP000258404"/>
    </source>
</evidence>
<accession>A0A2Z6FZJ8</accession>
<keyword evidence="2" id="KW-1185">Reference proteome</keyword>